<evidence type="ECO:0000313" key="1">
    <source>
        <dbReference type="EMBL" id="KAI5648418.1"/>
    </source>
</evidence>
<gene>
    <name evidence="1" type="ORF">M9H77_34423</name>
</gene>
<accession>A0ACB9ZLU8</accession>
<evidence type="ECO:0000313" key="2">
    <source>
        <dbReference type="Proteomes" id="UP001060085"/>
    </source>
</evidence>
<dbReference type="EMBL" id="CM044708">
    <property type="protein sequence ID" value="KAI5648418.1"/>
    <property type="molecule type" value="Genomic_DNA"/>
</dbReference>
<protein>
    <submittedName>
        <fullName evidence="1">Uncharacterized protein</fullName>
    </submittedName>
</protein>
<sequence length="263" mass="29565">MISRSGIYYPLLVKDFYTNMTQKNNKDLITVKITIKGVNITLERALLAHISSIPNEGLSISFGFTSRIILGDKAWKYSEVSLRVGIHPQPNSGHSRTIRNANDLSARMRTVSNLVGANVVLRPRKSLNELRIIDIYLSDKLLSPSLVNLSCIIIHCMWDTVSTNRKNRVFSFPLLLTDVFQYYEDKDDEEESEGSSKEYDDTNSSIDATLEQMQTWQTQYSDVLADIRDTLCLQEVMMSKIYGCLFLDEGTSGGGGGEGRSTL</sequence>
<name>A0ACB9ZLU8_CATRO</name>
<organism evidence="1 2">
    <name type="scientific">Catharanthus roseus</name>
    <name type="common">Madagascar periwinkle</name>
    <name type="synonym">Vinca rosea</name>
    <dbReference type="NCBI Taxonomy" id="4058"/>
    <lineage>
        <taxon>Eukaryota</taxon>
        <taxon>Viridiplantae</taxon>
        <taxon>Streptophyta</taxon>
        <taxon>Embryophyta</taxon>
        <taxon>Tracheophyta</taxon>
        <taxon>Spermatophyta</taxon>
        <taxon>Magnoliopsida</taxon>
        <taxon>eudicotyledons</taxon>
        <taxon>Gunneridae</taxon>
        <taxon>Pentapetalae</taxon>
        <taxon>asterids</taxon>
        <taxon>lamiids</taxon>
        <taxon>Gentianales</taxon>
        <taxon>Apocynaceae</taxon>
        <taxon>Rauvolfioideae</taxon>
        <taxon>Vinceae</taxon>
        <taxon>Catharanthinae</taxon>
        <taxon>Catharanthus</taxon>
    </lineage>
</organism>
<proteinExistence type="predicted"/>
<dbReference type="Proteomes" id="UP001060085">
    <property type="component" value="Linkage Group LG08"/>
</dbReference>
<keyword evidence="2" id="KW-1185">Reference proteome</keyword>
<comment type="caution">
    <text evidence="1">The sequence shown here is derived from an EMBL/GenBank/DDBJ whole genome shotgun (WGS) entry which is preliminary data.</text>
</comment>
<reference evidence="2" key="1">
    <citation type="journal article" date="2023" name="Nat. Plants">
        <title>Single-cell RNA sequencing provides a high-resolution roadmap for understanding the multicellular compartmentation of specialized metabolism.</title>
        <authorList>
            <person name="Sun S."/>
            <person name="Shen X."/>
            <person name="Li Y."/>
            <person name="Li Y."/>
            <person name="Wang S."/>
            <person name="Li R."/>
            <person name="Zhang H."/>
            <person name="Shen G."/>
            <person name="Guo B."/>
            <person name="Wei J."/>
            <person name="Xu J."/>
            <person name="St-Pierre B."/>
            <person name="Chen S."/>
            <person name="Sun C."/>
        </authorList>
    </citation>
    <scope>NUCLEOTIDE SEQUENCE [LARGE SCALE GENOMIC DNA]</scope>
</reference>